<evidence type="ECO:0000313" key="2">
    <source>
        <dbReference type="Proteomes" id="UP000308092"/>
    </source>
</evidence>
<name>A0A4S3JT92_9EURO</name>
<dbReference type="AlphaFoldDB" id="A0A4S3JT92"/>
<sequence>MTRWKVVSSLTEELEEPREHAVPSFCIVNEIPDGSENVRL</sequence>
<evidence type="ECO:0000313" key="1">
    <source>
        <dbReference type="EMBL" id="THC98207.1"/>
    </source>
</evidence>
<comment type="caution">
    <text evidence="1">The sequence shown here is derived from an EMBL/GenBank/DDBJ whole genome shotgun (WGS) entry which is preliminary data.</text>
</comment>
<protein>
    <submittedName>
        <fullName evidence="1">Uncharacterized protein</fullName>
    </submittedName>
</protein>
<organism evidence="1 2">
    <name type="scientific">Aspergillus tanneri</name>
    <dbReference type="NCBI Taxonomy" id="1220188"/>
    <lineage>
        <taxon>Eukaryota</taxon>
        <taxon>Fungi</taxon>
        <taxon>Dikarya</taxon>
        <taxon>Ascomycota</taxon>
        <taxon>Pezizomycotina</taxon>
        <taxon>Eurotiomycetes</taxon>
        <taxon>Eurotiomycetidae</taxon>
        <taxon>Eurotiales</taxon>
        <taxon>Aspergillaceae</taxon>
        <taxon>Aspergillus</taxon>
        <taxon>Aspergillus subgen. Circumdati</taxon>
    </lineage>
</organism>
<gene>
    <name evidence="1" type="ORF">EYZ11_002289</name>
</gene>
<reference evidence="1 2" key="1">
    <citation type="submission" date="2019-03" db="EMBL/GenBank/DDBJ databases">
        <title>The genome sequence of a newly discovered highly antifungal drug resistant Aspergillus species, Aspergillus tanneri NIH 1004.</title>
        <authorList>
            <person name="Mounaud S."/>
            <person name="Singh I."/>
            <person name="Joardar V."/>
            <person name="Pakala S."/>
            <person name="Pakala S."/>
            <person name="Venepally P."/>
            <person name="Hoover J."/>
            <person name="Nierman W."/>
            <person name="Chung J."/>
            <person name="Losada L."/>
        </authorList>
    </citation>
    <scope>NUCLEOTIDE SEQUENCE [LARGE SCALE GENOMIC DNA]</scope>
    <source>
        <strain evidence="1 2">NIH1004</strain>
    </source>
</reference>
<proteinExistence type="predicted"/>
<keyword evidence="2" id="KW-1185">Reference proteome</keyword>
<dbReference type="VEuPathDB" id="FungiDB:EYZ11_002289"/>
<dbReference type="Proteomes" id="UP000308092">
    <property type="component" value="Unassembled WGS sequence"/>
</dbReference>
<dbReference type="EMBL" id="SOSA01000050">
    <property type="protein sequence ID" value="THC98207.1"/>
    <property type="molecule type" value="Genomic_DNA"/>
</dbReference>
<accession>A0A4S3JT92</accession>